<proteinExistence type="predicted"/>
<dbReference type="SUPFAM" id="SSF53927">
    <property type="entry name" value="Cytidine deaminase-like"/>
    <property type="match status" value="1"/>
</dbReference>
<keyword evidence="6" id="KW-0378">Hydrolase</keyword>
<evidence type="ECO:0000256" key="1">
    <source>
        <dbReference type="ARBA" id="ARBA00004882"/>
    </source>
</evidence>
<evidence type="ECO:0000256" key="2">
    <source>
        <dbReference type="ARBA" id="ARBA00012766"/>
    </source>
</evidence>
<keyword evidence="4" id="KW-0862">Zinc</keyword>
<dbReference type="UniPathway" id="UPA00275">
    <property type="reaction ID" value="UER00401"/>
</dbReference>
<dbReference type="GO" id="GO:0009231">
    <property type="term" value="P:riboflavin biosynthetic process"/>
    <property type="evidence" value="ECO:0007669"/>
    <property type="project" value="UniProtKB-UniPathway"/>
</dbReference>
<sequence>MPSHVELAAMRRAIGISATGLGRTSPNPPVGCVILDQEGAVVGEGYHLRKGEAHAEVNALAAAGDRAQGGTAVVTLEPCNHHGRTPPCRQALLDAGVHRVLIAVMDPTSRGDGGASVLRDAGVTVETGVLEDEALTVLGPWLTATTSGRPVVTWPYLVDGTAVRALPDELLAAEVLRQHADAILRPDGRVTEAVPDSHGPGILHLRDINPAVELPAAALKSIHGGGVRSLLLSGHADLGERFASAGLVDRIVAYLAPVTPSSEGYSGLPLPGLPRGFRITAAGRGSSMVRVEAEPI</sequence>
<evidence type="ECO:0000259" key="5">
    <source>
        <dbReference type="PROSITE" id="PS51747"/>
    </source>
</evidence>
<keyword evidence="6" id="KW-0560">Oxidoreductase</keyword>
<accession>A0A4R5AW55</accession>
<feature type="domain" description="CMP/dCMP-type deaminase" evidence="5">
    <location>
        <begin position="4"/>
        <end position="125"/>
    </location>
</feature>
<dbReference type="PANTHER" id="PTHR11079">
    <property type="entry name" value="CYTOSINE DEAMINASE FAMILY MEMBER"/>
    <property type="match status" value="1"/>
</dbReference>
<dbReference type="EC" id="3.5.4.26" evidence="2"/>
<dbReference type="InterPro" id="IPR004794">
    <property type="entry name" value="Eubact_RibD"/>
</dbReference>
<dbReference type="OrthoDB" id="9800865at2"/>
<dbReference type="InterPro" id="IPR002125">
    <property type="entry name" value="CMP_dCMP_dom"/>
</dbReference>
<dbReference type="GO" id="GO:0016491">
    <property type="term" value="F:oxidoreductase activity"/>
    <property type="evidence" value="ECO:0007669"/>
    <property type="project" value="UniProtKB-KW"/>
</dbReference>
<protein>
    <recommendedName>
        <fullName evidence="2">diaminohydroxyphosphoribosylaminopyrimidine deaminase</fullName>
        <ecNumber evidence="2">3.5.4.26</ecNumber>
    </recommendedName>
</protein>
<dbReference type="PROSITE" id="PS51747">
    <property type="entry name" value="CYT_DCMP_DEAMINASES_2"/>
    <property type="match status" value="1"/>
</dbReference>
<dbReference type="PROSITE" id="PS00903">
    <property type="entry name" value="CYT_DCMP_DEAMINASES_1"/>
    <property type="match status" value="1"/>
</dbReference>
<name>A0A4R5AW55_9ACTN</name>
<dbReference type="GO" id="GO:0008835">
    <property type="term" value="F:diaminohydroxyphosphoribosylaminopyrimidine deaminase activity"/>
    <property type="evidence" value="ECO:0007669"/>
    <property type="project" value="UniProtKB-EC"/>
</dbReference>
<dbReference type="AlphaFoldDB" id="A0A4R5AW55"/>
<dbReference type="EMBL" id="SMKU01000214">
    <property type="protein sequence ID" value="TDD76209.1"/>
    <property type="molecule type" value="Genomic_DNA"/>
</dbReference>
<gene>
    <name evidence="6" type="primary">ribD</name>
    <name evidence="6" type="ORF">E1298_30900</name>
</gene>
<dbReference type="Gene3D" id="3.40.140.10">
    <property type="entry name" value="Cytidine Deaminase, domain 2"/>
    <property type="match status" value="1"/>
</dbReference>
<keyword evidence="3" id="KW-0479">Metal-binding</keyword>
<dbReference type="RefSeq" id="WP_131899504.1">
    <property type="nucleotide sequence ID" value="NZ_SMKU01000214.1"/>
</dbReference>
<dbReference type="PANTHER" id="PTHR11079:SF162">
    <property type="entry name" value="RIBOFLAVIN BIOSYNTHESIS PROTEIN PYRD, CHLOROPLASTIC"/>
    <property type="match status" value="1"/>
</dbReference>
<keyword evidence="7" id="KW-1185">Reference proteome</keyword>
<dbReference type="GO" id="GO:0008270">
    <property type="term" value="F:zinc ion binding"/>
    <property type="evidence" value="ECO:0007669"/>
    <property type="project" value="InterPro"/>
</dbReference>
<dbReference type="NCBIfam" id="TIGR00326">
    <property type="entry name" value="eubact_ribD"/>
    <property type="match status" value="1"/>
</dbReference>
<organism evidence="6 7">
    <name type="scientific">Actinomadura rubrisoli</name>
    <dbReference type="NCBI Taxonomy" id="2530368"/>
    <lineage>
        <taxon>Bacteria</taxon>
        <taxon>Bacillati</taxon>
        <taxon>Actinomycetota</taxon>
        <taxon>Actinomycetes</taxon>
        <taxon>Streptosporangiales</taxon>
        <taxon>Thermomonosporaceae</taxon>
        <taxon>Actinomadura</taxon>
    </lineage>
</organism>
<comment type="caution">
    <text evidence="6">The sequence shown here is derived from an EMBL/GenBank/DDBJ whole genome shotgun (WGS) entry which is preliminary data.</text>
</comment>
<comment type="pathway">
    <text evidence="1">Cofactor biosynthesis; riboflavin biosynthesis; 5-amino-6-(D-ribitylamino)uracil from GTP: step 2/4.</text>
</comment>
<dbReference type="Pfam" id="PF00383">
    <property type="entry name" value="dCMP_cyt_deam_1"/>
    <property type="match status" value="1"/>
</dbReference>
<dbReference type="CDD" id="cd01284">
    <property type="entry name" value="Riboflavin_deaminase-reductase"/>
    <property type="match status" value="1"/>
</dbReference>
<evidence type="ECO:0000313" key="6">
    <source>
        <dbReference type="EMBL" id="TDD76209.1"/>
    </source>
</evidence>
<reference evidence="6 7" key="1">
    <citation type="submission" date="2019-03" db="EMBL/GenBank/DDBJ databases">
        <title>Draft genome sequences of novel Actinobacteria.</title>
        <authorList>
            <person name="Sahin N."/>
            <person name="Ay H."/>
            <person name="Saygin H."/>
        </authorList>
    </citation>
    <scope>NUCLEOTIDE SEQUENCE [LARGE SCALE GENOMIC DNA]</scope>
    <source>
        <strain evidence="6 7">H3C3</strain>
    </source>
</reference>
<dbReference type="InterPro" id="IPR016192">
    <property type="entry name" value="APOBEC/CMP_deaminase_Zn-bd"/>
</dbReference>
<dbReference type="Proteomes" id="UP000294513">
    <property type="component" value="Unassembled WGS sequence"/>
</dbReference>
<dbReference type="InterPro" id="IPR016193">
    <property type="entry name" value="Cytidine_deaminase-like"/>
</dbReference>
<evidence type="ECO:0000256" key="3">
    <source>
        <dbReference type="ARBA" id="ARBA00022723"/>
    </source>
</evidence>
<evidence type="ECO:0000313" key="7">
    <source>
        <dbReference type="Proteomes" id="UP000294513"/>
    </source>
</evidence>
<evidence type="ECO:0000256" key="4">
    <source>
        <dbReference type="ARBA" id="ARBA00022833"/>
    </source>
</evidence>